<dbReference type="PANTHER" id="PTHR11904:SF9">
    <property type="entry name" value="PURINE NUCLEOSIDE PHOSPHORYLASE-RELATED"/>
    <property type="match status" value="1"/>
</dbReference>
<evidence type="ECO:0000256" key="5">
    <source>
        <dbReference type="PIRNR" id="PIRNR000477"/>
    </source>
</evidence>
<organism evidence="8 9">
    <name type="scientific">Salmonella gallinarum (strain 287/91 / NCTC 13346)</name>
    <dbReference type="NCBI Taxonomy" id="550538"/>
    <lineage>
        <taxon>Bacteria</taxon>
        <taxon>Pseudomonadati</taxon>
        <taxon>Pseudomonadota</taxon>
        <taxon>Gammaproteobacteria</taxon>
        <taxon>Enterobacterales</taxon>
        <taxon>Enterobacteriaceae</taxon>
        <taxon>Salmonella</taxon>
    </lineage>
</organism>
<dbReference type="GO" id="GO:0004731">
    <property type="term" value="F:purine-nucleoside phosphorylase activity"/>
    <property type="evidence" value="ECO:0007669"/>
    <property type="project" value="UniProtKB-EC"/>
</dbReference>
<protein>
    <recommendedName>
        <fullName evidence="5">Purine nucleoside phosphorylase</fullName>
        <ecNumber evidence="5">2.4.2.1</ecNumber>
    </recommendedName>
    <alternativeName>
        <fullName evidence="5">Inosine-guanosine phosphorylase</fullName>
    </alternativeName>
</protein>
<dbReference type="AlphaFoldDB" id="B5RCP4"/>
<dbReference type="GO" id="GO:0005737">
    <property type="term" value="C:cytoplasm"/>
    <property type="evidence" value="ECO:0007669"/>
    <property type="project" value="InterPro"/>
</dbReference>
<dbReference type="CDD" id="cd09009">
    <property type="entry name" value="PNP-EcPNPII_like"/>
    <property type="match status" value="1"/>
</dbReference>
<name>B5RCP4_SALG2</name>
<evidence type="ECO:0000256" key="6">
    <source>
        <dbReference type="PIRSR" id="PIRSR000477-2"/>
    </source>
</evidence>
<feature type="binding site" evidence="6">
    <location>
        <position position="63"/>
    </location>
    <ligand>
        <name>phosphate</name>
        <dbReference type="ChEBI" id="CHEBI:43474"/>
    </ligand>
</feature>
<evidence type="ECO:0000256" key="2">
    <source>
        <dbReference type="ARBA" id="ARBA00006751"/>
    </source>
</evidence>
<accession>B5RCP4</accession>
<feature type="binding site" evidence="6">
    <location>
        <position position="94"/>
    </location>
    <ligand>
        <name>phosphate</name>
        <dbReference type="ChEBI" id="CHEBI:43474"/>
    </ligand>
</feature>
<reference evidence="8 9" key="1">
    <citation type="journal article" date="2008" name="Genome Res.">
        <title>Comparative genome analysis of Salmonella enteritidis PT4 and Salmonella gallinarum 287/91 provides insights into evolutionary and host adaptation pathways.</title>
        <authorList>
            <person name="Thomson N.R."/>
            <person name="Clayton D.J."/>
            <person name="Windhorst D."/>
            <person name="Vernikos G."/>
            <person name="Davidson S."/>
            <person name="Churcher C."/>
            <person name="Quail M.A."/>
            <person name="Stevens M."/>
            <person name="Jones M.A."/>
            <person name="Watson M."/>
            <person name="Barron A."/>
            <person name="Layton A."/>
            <person name="Pickard D."/>
            <person name="Kingsley R.A."/>
            <person name="Bignell A."/>
            <person name="Clark L."/>
            <person name="Harris B."/>
            <person name="Ormond D."/>
            <person name="Abdellah Z."/>
            <person name="Brooks K."/>
            <person name="Cherevach I."/>
            <person name="Chillingworth T."/>
            <person name="Woodward J."/>
            <person name="Norberczak H."/>
            <person name="Lord A."/>
            <person name="Arrowsmith C."/>
            <person name="Jagels K."/>
            <person name="Moule S."/>
            <person name="Mungall K."/>
            <person name="Sanders M."/>
            <person name="Whitehead S."/>
            <person name="Chabalgoity J.A."/>
            <person name="Maskell D."/>
            <person name="Humphrey T."/>
            <person name="Roberts M."/>
            <person name="Barrow P.A."/>
            <person name="Dougan G."/>
            <person name="Parkhill J."/>
        </authorList>
    </citation>
    <scope>NUCLEOTIDE SEQUENCE [LARGE SCALE GENOMIC DNA]</scope>
    <source>
        <strain evidence="9">287/91 / NCTC 13346</strain>
    </source>
</reference>
<evidence type="ECO:0000256" key="1">
    <source>
        <dbReference type="ARBA" id="ARBA00005058"/>
    </source>
</evidence>
<dbReference type="InterPro" id="IPR010943">
    <property type="entry name" value="Xanthosine_phosphorylase"/>
</dbReference>
<dbReference type="EMBL" id="AM933173">
    <property type="protein sequence ID" value="CAR38280.1"/>
    <property type="molecule type" value="Genomic_DNA"/>
</dbReference>
<dbReference type="EC" id="2.4.2.1" evidence="5"/>
<dbReference type="HOGENOM" id="CLU_054456_1_0_6"/>
<comment type="pathway">
    <text evidence="1 5">Purine metabolism; purine nucleoside salvage.</text>
</comment>
<dbReference type="Pfam" id="PF01048">
    <property type="entry name" value="PNP_UDP_1"/>
    <property type="match status" value="1"/>
</dbReference>
<feature type="binding site" evidence="6">
    <location>
        <position position="245"/>
    </location>
    <ligand>
        <name>phosphate</name>
        <dbReference type="ChEBI" id="CHEBI:43474"/>
    </ligand>
</feature>
<gene>
    <name evidence="8" type="primary">xapA</name>
    <name evidence="8" type="ordered locus">SG2454</name>
</gene>
<dbReference type="NCBIfam" id="NF006054">
    <property type="entry name" value="PRK08202.1"/>
    <property type="match status" value="1"/>
</dbReference>
<dbReference type="PIRSF" id="PIRSF000477">
    <property type="entry name" value="PurNPase"/>
    <property type="match status" value="1"/>
</dbReference>
<dbReference type="GO" id="GO:0009116">
    <property type="term" value="P:nucleoside metabolic process"/>
    <property type="evidence" value="ECO:0007669"/>
    <property type="project" value="InterPro"/>
</dbReference>
<dbReference type="InterPro" id="IPR000845">
    <property type="entry name" value="Nucleoside_phosphorylase_d"/>
</dbReference>
<evidence type="ECO:0000256" key="4">
    <source>
        <dbReference type="ARBA" id="ARBA00022679"/>
    </source>
</evidence>
<evidence type="ECO:0000256" key="3">
    <source>
        <dbReference type="ARBA" id="ARBA00022676"/>
    </source>
</evidence>
<dbReference type="KEGG" id="seg:SG2454"/>
<dbReference type="UniPathway" id="UPA00606"/>
<dbReference type="InterPro" id="IPR035994">
    <property type="entry name" value="Nucleoside_phosphorylase_sf"/>
</dbReference>
<feature type="binding site" evidence="6">
    <location>
        <position position="226"/>
    </location>
    <ligand>
        <name>a purine D-ribonucleoside</name>
        <dbReference type="ChEBI" id="CHEBI:142355"/>
    </ligand>
</feature>
<dbReference type="NCBIfam" id="TIGR01699">
    <property type="entry name" value="XAPA"/>
    <property type="match status" value="1"/>
</dbReference>
<keyword evidence="3 5" id="KW-0328">Glycosyltransferase</keyword>
<dbReference type="PANTHER" id="PTHR11904">
    <property type="entry name" value="METHYLTHIOADENOSINE/PURINE NUCLEOSIDE PHOSPHORYLASE"/>
    <property type="match status" value="1"/>
</dbReference>
<evidence type="ECO:0000313" key="8">
    <source>
        <dbReference type="EMBL" id="CAR38280.1"/>
    </source>
</evidence>
<dbReference type="SUPFAM" id="SSF53167">
    <property type="entry name" value="Purine and uridine phosphorylases"/>
    <property type="match status" value="1"/>
</dbReference>
<feature type="binding site" evidence="6">
    <location>
        <begin position="114"/>
        <end position="116"/>
    </location>
    <ligand>
        <name>phosphate</name>
        <dbReference type="ChEBI" id="CHEBI:43474"/>
    </ligand>
</feature>
<dbReference type="Gene3D" id="3.40.50.1580">
    <property type="entry name" value="Nucleoside phosphorylase domain"/>
    <property type="match status" value="1"/>
</dbReference>
<dbReference type="FunFam" id="3.40.50.1580:FF:000011">
    <property type="entry name" value="Purine nucleoside phosphorylase"/>
    <property type="match status" value="1"/>
</dbReference>
<dbReference type="InterPro" id="IPR011268">
    <property type="entry name" value="Purine_phosphorylase"/>
</dbReference>
<evidence type="ECO:0000259" key="7">
    <source>
        <dbReference type="Pfam" id="PF01048"/>
    </source>
</evidence>
<feature type="binding site" evidence="6">
    <location>
        <position position="268"/>
    </location>
    <ligand>
        <name>a purine D-ribonucleoside</name>
        <dbReference type="ChEBI" id="CHEBI:142355"/>
    </ligand>
</feature>
<evidence type="ECO:0000313" key="9">
    <source>
        <dbReference type="Proteomes" id="UP000008321"/>
    </source>
</evidence>
<dbReference type="Proteomes" id="UP000008321">
    <property type="component" value="Chromosome"/>
</dbReference>
<keyword evidence="4 5" id="KW-0808">Transferase</keyword>
<feature type="binding site" evidence="6">
    <location>
        <position position="146"/>
    </location>
    <ligand>
        <name>phosphate</name>
        <dbReference type="ChEBI" id="CHEBI:43474"/>
    </ligand>
</feature>
<sequence length="306" mass="32776">MTREKCIGQQGAMVVIKRSQIKSDRTRKLMPHALFSHNPEYCIDIIHAHKPAFTPRVAFILGSGLGALADQIEDAVAISYEKLPGFPVSTVHGHAGELVLGHLAGVPVACMKGRGHFYEGRGMAVMTDAIRTLKLLGCEVLFCTNAAGSLRPEVGPGSLVALSDHINTMPGTPMVGPNDDRYGDRFFSLANAYDADYRAMLQSVAAEEGFPLTEGVFVSYPGPNFETAAEIRMMQIIGGDVVGMSVVPEVISARHCGLKVVAVSEITNLAEGLGDVKLSHAQTLAAAELSRQNFINLICGFLRKLA</sequence>
<comment type="similarity">
    <text evidence="2 5">Belongs to the PNP/MTAP phosphorylase family.</text>
</comment>
<comment type="function">
    <text evidence="5">The purine nucleoside phosphorylases catalyze the phosphorolytic breakdown of the N-glycosidic bond in the beta-(deoxy)ribonucleoside molecules, with the formation of the corresponding free purine bases and pentose-1-phosphate.</text>
</comment>
<proteinExistence type="inferred from homology"/>
<dbReference type="NCBIfam" id="TIGR01697">
    <property type="entry name" value="PNPH-PUNA-XAPA"/>
    <property type="match status" value="1"/>
</dbReference>
<feature type="domain" description="Nucleoside phosphorylase" evidence="7">
    <location>
        <begin position="56"/>
        <end position="303"/>
    </location>
</feature>